<protein>
    <submittedName>
        <fullName evidence="2">Uncharacterized protein</fullName>
    </submittedName>
</protein>
<dbReference type="WBParaSite" id="PS1159_v2.g18782.t1">
    <property type="protein sequence ID" value="PS1159_v2.g18782.t1"/>
    <property type="gene ID" value="PS1159_v2.g18782"/>
</dbReference>
<dbReference type="Proteomes" id="UP000887580">
    <property type="component" value="Unplaced"/>
</dbReference>
<evidence type="ECO:0000313" key="2">
    <source>
        <dbReference type="WBParaSite" id="PS1159_v2.g18782.t1"/>
    </source>
</evidence>
<accession>A0AC35FLF8</accession>
<reference evidence="2" key="1">
    <citation type="submission" date="2022-11" db="UniProtKB">
        <authorList>
            <consortium name="WormBaseParasite"/>
        </authorList>
    </citation>
    <scope>IDENTIFICATION</scope>
</reference>
<organism evidence="1 2">
    <name type="scientific">Panagrolaimus sp. PS1159</name>
    <dbReference type="NCBI Taxonomy" id="55785"/>
    <lineage>
        <taxon>Eukaryota</taxon>
        <taxon>Metazoa</taxon>
        <taxon>Ecdysozoa</taxon>
        <taxon>Nematoda</taxon>
        <taxon>Chromadorea</taxon>
        <taxon>Rhabditida</taxon>
        <taxon>Tylenchina</taxon>
        <taxon>Panagrolaimomorpha</taxon>
        <taxon>Panagrolaimoidea</taxon>
        <taxon>Panagrolaimidae</taxon>
        <taxon>Panagrolaimus</taxon>
    </lineage>
</organism>
<proteinExistence type="predicted"/>
<name>A0AC35FLF8_9BILA</name>
<evidence type="ECO:0000313" key="1">
    <source>
        <dbReference type="Proteomes" id="UP000887580"/>
    </source>
</evidence>
<sequence>MWLSSLLFLLIIQATCSFMLPRMFSGRPLTGFDQRFHKFDEFNKNDTIDDQYFEQILDHFDSTNNSVTFKQRFWNYMELSKPNSPQFLMMGQEMPGSVFSLTTPSMWAQKFNAGIWALEHRFYGKSQPFKEQTVESLKYLSSRQYLADVANFIRTQNQNLTNPKWVVFGGSYSGSLALWFRQLYPELAVGAVGSSGPIQPLLDFYEFNQVVENSIRHRDPKCAKNTKKAFKLLEKYMEYEEGRDELNAVFA</sequence>